<evidence type="ECO:0000259" key="4">
    <source>
        <dbReference type="PROSITE" id="PS51294"/>
    </source>
</evidence>
<keyword evidence="2" id="KW-0812">Transmembrane</keyword>
<evidence type="ECO:0000256" key="1">
    <source>
        <dbReference type="ARBA" id="ARBA00023125"/>
    </source>
</evidence>
<protein>
    <submittedName>
        <fullName evidence="5">Uncharacterized protein</fullName>
    </submittedName>
</protein>
<keyword evidence="2" id="KW-0472">Membrane</keyword>
<name>A0AAP0BXA1_9ASPA</name>
<dbReference type="Pfam" id="PF00249">
    <property type="entry name" value="Myb_DNA-binding"/>
    <property type="match status" value="1"/>
</dbReference>
<accession>A0AAP0BXA1</accession>
<dbReference type="PROSITE" id="PS50090">
    <property type="entry name" value="MYB_LIKE"/>
    <property type="match status" value="1"/>
</dbReference>
<feature type="transmembrane region" description="Helical" evidence="2">
    <location>
        <begin position="461"/>
        <end position="483"/>
    </location>
</feature>
<keyword evidence="6" id="KW-1185">Reference proteome</keyword>
<dbReference type="SUPFAM" id="SSF46689">
    <property type="entry name" value="Homeodomain-like"/>
    <property type="match status" value="1"/>
</dbReference>
<dbReference type="GO" id="GO:0003677">
    <property type="term" value="F:DNA binding"/>
    <property type="evidence" value="ECO:0007669"/>
    <property type="project" value="UniProtKB-KW"/>
</dbReference>
<evidence type="ECO:0000259" key="3">
    <source>
        <dbReference type="PROSITE" id="PS50090"/>
    </source>
</evidence>
<dbReference type="SMART" id="SM00717">
    <property type="entry name" value="SANT"/>
    <property type="match status" value="1"/>
</dbReference>
<proteinExistence type="predicted"/>
<evidence type="ECO:0000313" key="6">
    <source>
        <dbReference type="Proteomes" id="UP001418222"/>
    </source>
</evidence>
<feature type="domain" description="Myb-like" evidence="3">
    <location>
        <begin position="389"/>
        <end position="444"/>
    </location>
</feature>
<feature type="domain" description="HTH myb-type" evidence="4">
    <location>
        <begin position="389"/>
        <end position="448"/>
    </location>
</feature>
<sequence length="490" mass="55221">MLAVGIGESKASELSLEDNWVNPIKEVDNLVYNLFQVECGGFSLARPDDEPIEVDHLLVEQHFVGTFDDDVMYMSSKSFQKCSNVSDIPCSADYHDQEGILNADAKQTGKHALKYEFMLEGTEENEDFHATCNLSCDCSDFLLESVSAENLLMDYQSNGESTVTNMKSARQIQCMDESKSVLPYIAKTFSLCNMDQTTVPLNSTNGHERHNTLQSTACRNASLEDPKWLKHELLFDQQVLTGLGSVSDLMGGALLSSENEDMILVAGNEMSERVFSSLLSIPHNGGLLTGTDKNEVSYGVGQTALIEDNQGTHEILEDTNDSFIATKRLRKPTRRYIEETSESKSRRSYDRFKNALLTSKERVLQARSTFYDSELQDEASDESTTSNCSRRKHHRQWMLSEVVKLVDGVSHYGVGRWTEIKRLLFSSSAHRTAVDLKDKWRNLLRASFADSENCNLVSSSLLSPSLSLSQLFFFCFWFVFYVLQVFGSYF</sequence>
<keyword evidence="1" id="KW-0238">DNA-binding</keyword>
<dbReference type="CDD" id="cd11660">
    <property type="entry name" value="SANT_TRF"/>
    <property type="match status" value="1"/>
</dbReference>
<dbReference type="EMBL" id="JBBWWQ010000003">
    <property type="protein sequence ID" value="KAK8952518.1"/>
    <property type="molecule type" value="Genomic_DNA"/>
</dbReference>
<evidence type="ECO:0000313" key="5">
    <source>
        <dbReference type="EMBL" id="KAK8952518.1"/>
    </source>
</evidence>
<dbReference type="PROSITE" id="PS51294">
    <property type="entry name" value="HTH_MYB"/>
    <property type="match status" value="1"/>
</dbReference>
<comment type="caution">
    <text evidence="5">The sequence shown here is derived from an EMBL/GenBank/DDBJ whole genome shotgun (WGS) entry which is preliminary data.</text>
</comment>
<organism evidence="5 6">
    <name type="scientific">Platanthera zijinensis</name>
    <dbReference type="NCBI Taxonomy" id="2320716"/>
    <lineage>
        <taxon>Eukaryota</taxon>
        <taxon>Viridiplantae</taxon>
        <taxon>Streptophyta</taxon>
        <taxon>Embryophyta</taxon>
        <taxon>Tracheophyta</taxon>
        <taxon>Spermatophyta</taxon>
        <taxon>Magnoliopsida</taxon>
        <taxon>Liliopsida</taxon>
        <taxon>Asparagales</taxon>
        <taxon>Orchidaceae</taxon>
        <taxon>Orchidoideae</taxon>
        <taxon>Orchideae</taxon>
        <taxon>Orchidinae</taxon>
        <taxon>Platanthera</taxon>
    </lineage>
</organism>
<keyword evidence="2" id="KW-1133">Transmembrane helix</keyword>
<dbReference type="PANTHER" id="PTHR47122">
    <property type="entry name" value="MYB-LIKE DNA-BINDING DOMAIN CONTAINING PROTEIN, EXPRESSED"/>
    <property type="match status" value="1"/>
</dbReference>
<reference evidence="5 6" key="1">
    <citation type="journal article" date="2022" name="Nat. Plants">
        <title>Genomes of leafy and leafless Platanthera orchids illuminate the evolution of mycoheterotrophy.</title>
        <authorList>
            <person name="Li M.H."/>
            <person name="Liu K.W."/>
            <person name="Li Z."/>
            <person name="Lu H.C."/>
            <person name="Ye Q.L."/>
            <person name="Zhang D."/>
            <person name="Wang J.Y."/>
            <person name="Li Y.F."/>
            <person name="Zhong Z.M."/>
            <person name="Liu X."/>
            <person name="Yu X."/>
            <person name="Liu D.K."/>
            <person name="Tu X.D."/>
            <person name="Liu B."/>
            <person name="Hao Y."/>
            <person name="Liao X.Y."/>
            <person name="Jiang Y.T."/>
            <person name="Sun W.H."/>
            <person name="Chen J."/>
            <person name="Chen Y.Q."/>
            <person name="Ai Y."/>
            <person name="Zhai J.W."/>
            <person name="Wu S.S."/>
            <person name="Zhou Z."/>
            <person name="Hsiao Y.Y."/>
            <person name="Wu W.L."/>
            <person name="Chen Y.Y."/>
            <person name="Lin Y.F."/>
            <person name="Hsu J.L."/>
            <person name="Li C.Y."/>
            <person name="Wang Z.W."/>
            <person name="Zhao X."/>
            <person name="Zhong W.Y."/>
            <person name="Ma X.K."/>
            <person name="Ma L."/>
            <person name="Huang J."/>
            <person name="Chen G.Z."/>
            <person name="Huang M.Z."/>
            <person name="Huang L."/>
            <person name="Peng D.H."/>
            <person name="Luo Y.B."/>
            <person name="Zou S.Q."/>
            <person name="Chen S.P."/>
            <person name="Lan S."/>
            <person name="Tsai W.C."/>
            <person name="Van de Peer Y."/>
            <person name="Liu Z.J."/>
        </authorList>
    </citation>
    <scope>NUCLEOTIDE SEQUENCE [LARGE SCALE GENOMIC DNA]</scope>
    <source>
        <strain evidence="5">Lor287</strain>
    </source>
</reference>
<dbReference type="InterPro" id="IPR001005">
    <property type="entry name" value="SANT/Myb"/>
</dbReference>
<gene>
    <name evidence="5" type="ORF">KSP39_PZI004832</name>
</gene>
<dbReference type="PANTHER" id="PTHR47122:SF8">
    <property type="entry name" value="MYB-LIKE DOMAIN-CONTAINING PROTEIN"/>
    <property type="match status" value="1"/>
</dbReference>
<dbReference type="InterPro" id="IPR009057">
    <property type="entry name" value="Homeodomain-like_sf"/>
</dbReference>
<dbReference type="AlphaFoldDB" id="A0AAP0BXA1"/>
<dbReference type="InterPro" id="IPR017930">
    <property type="entry name" value="Myb_dom"/>
</dbReference>
<dbReference type="Gene3D" id="1.10.246.220">
    <property type="match status" value="1"/>
</dbReference>
<evidence type="ECO:0000256" key="2">
    <source>
        <dbReference type="SAM" id="Phobius"/>
    </source>
</evidence>
<dbReference type="Proteomes" id="UP001418222">
    <property type="component" value="Unassembled WGS sequence"/>
</dbReference>